<accession>A0A517LIJ5</accession>
<keyword evidence="3" id="KW-1185">Reference proteome</keyword>
<dbReference type="OrthoDB" id="5130616at2759"/>
<name>A0A517LIJ5_9PEZI</name>
<reference evidence="2 3" key="1">
    <citation type="submission" date="2019-07" db="EMBL/GenBank/DDBJ databases">
        <title>Finished genome of Venturia effusa.</title>
        <authorList>
            <person name="Young C.A."/>
            <person name="Cox M.P."/>
            <person name="Ganley A.R.D."/>
            <person name="David W.J."/>
        </authorList>
    </citation>
    <scope>NUCLEOTIDE SEQUENCE [LARGE SCALE GENOMIC DNA]</scope>
    <source>
        <strain evidence="3">albino</strain>
    </source>
</reference>
<evidence type="ECO:0000259" key="1">
    <source>
        <dbReference type="PROSITE" id="PS50181"/>
    </source>
</evidence>
<gene>
    <name evidence="2" type="ORF">FKW77_002713</name>
</gene>
<dbReference type="PROSITE" id="PS50181">
    <property type="entry name" value="FBOX"/>
    <property type="match status" value="1"/>
</dbReference>
<dbReference type="SUPFAM" id="SSF81383">
    <property type="entry name" value="F-box domain"/>
    <property type="match status" value="1"/>
</dbReference>
<dbReference type="Proteomes" id="UP000316270">
    <property type="component" value="Chromosome 13"/>
</dbReference>
<organism evidence="2 3">
    <name type="scientific">Venturia effusa</name>
    <dbReference type="NCBI Taxonomy" id="50376"/>
    <lineage>
        <taxon>Eukaryota</taxon>
        <taxon>Fungi</taxon>
        <taxon>Dikarya</taxon>
        <taxon>Ascomycota</taxon>
        <taxon>Pezizomycotina</taxon>
        <taxon>Dothideomycetes</taxon>
        <taxon>Pleosporomycetidae</taxon>
        <taxon>Venturiales</taxon>
        <taxon>Venturiaceae</taxon>
        <taxon>Venturia</taxon>
    </lineage>
</organism>
<protein>
    <recommendedName>
        <fullName evidence="1">F-box domain-containing protein</fullName>
    </recommendedName>
</protein>
<dbReference type="InterPro" id="IPR036047">
    <property type="entry name" value="F-box-like_dom_sf"/>
</dbReference>
<evidence type="ECO:0000313" key="3">
    <source>
        <dbReference type="Proteomes" id="UP000316270"/>
    </source>
</evidence>
<sequence>MAPKDYLSGLPEELLLQICQYLDCLALAHLVRVSKHFHRIAFPELYHHLRLVRREGGEIMGFMYLLPVLWKMIQQPELASLVQSLTVVGRNVDDVLYKPKGQADEIMFGPLPLPRGFQNDPAYLAAIDHGKIFYCGQSHEFWTMMESESSETSAIALLLTRLPNLRRLELWLPPNIWLLNGAIFDPLNRQDPNSSVFACLEEITLTGAEVSGIDWPVFLRLPALRRIYALYIGSGAFKAEGREKIYSSVTDIHIRECCLSSNELALILGACRQLETFVYELVRREVEDMMGNVFERPEWINCILQALLTYSKGTLQNLCLTNRSMGPVFLCYNQFPHLSFLKLSAVLVFGERSTMFRDEDDPDRPWNAEEAKRIYVGMIGAFPLSLKRLHITECVEIIKRERPTSVFTDFILGVPLEGFLELNLIDAAPGDSNGDVPIPSVVMKRAARIADACVRRDFEFELTMHRYDYYDYRKASGRGWGMQDEVRWNCEGEDLSEPTAYYTWNSERGEVEQLTNKFQAERCRGLRNKRRRIEEVEL</sequence>
<dbReference type="SUPFAM" id="SSF52047">
    <property type="entry name" value="RNI-like"/>
    <property type="match status" value="1"/>
</dbReference>
<dbReference type="InterPro" id="IPR001810">
    <property type="entry name" value="F-box_dom"/>
</dbReference>
<dbReference type="Pfam" id="PF12937">
    <property type="entry name" value="F-box-like"/>
    <property type="match status" value="1"/>
</dbReference>
<dbReference type="EMBL" id="CP042197">
    <property type="protein sequence ID" value="QDS75386.1"/>
    <property type="molecule type" value="Genomic_DNA"/>
</dbReference>
<evidence type="ECO:0000313" key="2">
    <source>
        <dbReference type="EMBL" id="QDS75386.1"/>
    </source>
</evidence>
<feature type="domain" description="F-box" evidence="1">
    <location>
        <begin position="4"/>
        <end position="49"/>
    </location>
</feature>
<proteinExistence type="predicted"/>
<dbReference type="AlphaFoldDB" id="A0A517LIJ5"/>
<dbReference type="Gene3D" id="1.20.1280.50">
    <property type="match status" value="1"/>
</dbReference>
<dbReference type="STRING" id="50376.A0A517LIJ5"/>